<name>A0A9D1RUD8_9FIRM</name>
<dbReference type="AlphaFoldDB" id="A0A9D1RUD8"/>
<protein>
    <submittedName>
        <fullName evidence="6">LytTR family transcriptional regulator</fullName>
    </submittedName>
</protein>
<evidence type="ECO:0000256" key="2">
    <source>
        <dbReference type="ARBA" id="ARBA00023015"/>
    </source>
</evidence>
<dbReference type="PANTHER" id="PTHR37299">
    <property type="entry name" value="TRANSCRIPTIONAL REGULATOR-RELATED"/>
    <property type="match status" value="1"/>
</dbReference>
<dbReference type="SMART" id="SM00850">
    <property type="entry name" value="LytTR"/>
    <property type="match status" value="1"/>
</dbReference>
<accession>A0A9D1RUD8</accession>
<gene>
    <name evidence="6" type="ORF">H9868_05055</name>
</gene>
<dbReference type="Pfam" id="PF04397">
    <property type="entry name" value="LytTR"/>
    <property type="match status" value="1"/>
</dbReference>
<evidence type="ECO:0000256" key="1">
    <source>
        <dbReference type="ARBA" id="ARBA00022490"/>
    </source>
</evidence>
<dbReference type="PROSITE" id="PS50930">
    <property type="entry name" value="HTH_LYTTR"/>
    <property type="match status" value="1"/>
</dbReference>
<evidence type="ECO:0000259" key="5">
    <source>
        <dbReference type="PROSITE" id="PS50930"/>
    </source>
</evidence>
<evidence type="ECO:0000313" key="7">
    <source>
        <dbReference type="Proteomes" id="UP000824192"/>
    </source>
</evidence>
<comment type="caution">
    <text evidence="6">The sequence shown here is derived from an EMBL/GenBank/DDBJ whole genome shotgun (WGS) entry which is preliminary data.</text>
</comment>
<organism evidence="6 7">
    <name type="scientific">Candidatus Flavonifractor merdipullorum</name>
    <dbReference type="NCBI Taxonomy" id="2838590"/>
    <lineage>
        <taxon>Bacteria</taxon>
        <taxon>Bacillati</taxon>
        <taxon>Bacillota</taxon>
        <taxon>Clostridia</taxon>
        <taxon>Eubacteriales</taxon>
        <taxon>Oscillospiraceae</taxon>
        <taxon>Flavonifractor</taxon>
    </lineage>
</organism>
<dbReference type="PANTHER" id="PTHR37299:SF2">
    <property type="entry name" value="HTH LYTTR-TYPE DOMAIN-CONTAINING PROTEIN"/>
    <property type="match status" value="1"/>
</dbReference>
<dbReference type="GO" id="GO:0000156">
    <property type="term" value="F:phosphorelay response regulator activity"/>
    <property type="evidence" value="ECO:0007669"/>
    <property type="project" value="InterPro"/>
</dbReference>
<keyword evidence="2" id="KW-0805">Transcription regulation</keyword>
<reference evidence="6" key="1">
    <citation type="journal article" date="2021" name="PeerJ">
        <title>Extensive microbial diversity within the chicken gut microbiome revealed by metagenomics and culture.</title>
        <authorList>
            <person name="Gilroy R."/>
            <person name="Ravi A."/>
            <person name="Getino M."/>
            <person name="Pursley I."/>
            <person name="Horton D.L."/>
            <person name="Alikhan N.F."/>
            <person name="Baker D."/>
            <person name="Gharbi K."/>
            <person name="Hall N."/>
            <person name="Watson M."/>
            <person name="Adriaenssens E.M."/>
            <person name="Foster-Nyarko E."/>
            <person name="Jarju S."/>
            <person name="Secka A."/>
            <person name="Antonio M."/>
            <person name="Oren A."/>
            <person name="Chaudhuri R.R."/>
            <person name="La Ragione R."/>
            <person name="Hildebrand F."/>
            <person name="Pallen M.J."/>
        </authorList>
    </citation>
    <scope>NUCLEOTIDE SEQUENCE</scope>
    <source>
        <strain evidence="6">ChiGjej6B6-1540</strain>
    </source>
</reference>
<dbReference type="GO" id="GO:0003677">
    <property type="term" value="F:DNA binding"/>
    <property type="evidence" value="ECO:0007669"/>
    <property type="project" value="UniProtKB-KW"/>
</dbReference>
<keyword evidence="4" id="KW-0804">Transcription</keyword>
<proteinExistence type="predicted"/>
<dbReference type="InterPro" id="IPR007492">
    <property type="entry name" value="LytTR_DNA-bd_dom"/>
</dbReference>
<sequence length="146" mass="16549">MKVEIRIVPERREPAVVIEAAERTPEVEALARALSRQKSGLLTARQGEQAVFLAPEEVLRFYGEQKLVKAQTGAGVWTVEQRLYELEEQLDRHTFVRISHSEIVNLRKVTGLDLSLTGTICMTLEGGTKVYVSRRYVKKIKEALDL</sequence>
<dbReference type="Proteomes" id="UP000824192">
    <property type="component" value="Unassembled WGS sequence"/>
</dbReference>
<reference evidence="6" key="2">
    <citation type="submission" date="2021-04" db="EMBL/GenBank/DDBJ databases">
        <authorList>
            <person name="Gilroy R."/>
        </authorList>
    </citation>
    <scope>NUCLEOTIDE SEQUENCE</scope>
    <source>
        <strain evidence="6">ChiGjej6B6-1540</strain>
    </source>
</reference>
<dbReference type="InterPro" id="IPR046947">
    <property type="entry name" value="LytR-like"/>
</dbReference>
<dbReference type="EMBL" id="DXGA01000105">
    <property type="protein sequence ID" value="HIW93894.1"/>
    <property type="molecule type" value="Genomic_DNA"/>
</dbReference>
<evidence type="ECO:0000256" key="3">
    <source>
        <dbReference type="ARBA" id="ARBA00023125"/>
    </source>
</evidence>
<feature type="domain" description="HTH LytTR-type" evidence="5">
    <location>
        <begin position="42"/>
        <end position="146"/>
    </location>
</feature>
<keyword evidence="1" id="KW-0963">Cytoplasm</keyword>
<dbReference type="Gene3D" id="2.40.50.1020">
    <property type="entry name" value="LytTr DNA-binding domain"/>
    <property type="match status" value="1"/>
</dbReference>
<evidence type="ECO:0000313" key="6">
    <source>
        <dbReference type="EMBL" id="HIW93894.1"/>
    </source>
</evidence>
<evidence type="ECO:0000256" key="4">
    <source>
        <dbReference type="ARBA" id="ARBA00023163"/>
    </source>
</evidence>
<keyword evidence="3" id="KW-0238">DNA-binding</keyword>